<dbReference type="EC" id="1.17.7.4" evidence="5"/>
<name>A0A133XS58_9ACTN</name>
<dbReference type="GO" id="GO:0046872">
    <property type="term" value="F:metal ion binding"/>
    <property type="evidence" value="ECO:0007669"/>
    <property type="project" value="UniProtKB-KW"/>
</dbReference>
<dbReference type="Proteomes" id="UP000070675">
    <property type="component" value="Unassembled WGS sequence"/>
</dbReference>
<keyword evidence="7" id="KW-1185">Reference proteome</keyword>
<dbReference type="PANTHER" id="PTHR30426:SF0">
    <property type="entry name" value="4-HYDROXY-3-METHYLBUT-2-ENYL DIPHOSPHATE REDUCTASE"/>
    <property type="match status" value="1"/>
</dbReference>
<evidence type="ECO:0000313" key="7">
    <source>
        <dbReference type="Proteomes" id="UP000070675"/>
    </source>
</evidence>
<dbReference type="AlphaFoldDB" id="A0A133XS58"/>
<feature type="binding site" evidence="5">
    <location>
        <position position="15"/>
    </location>
    <ligand>
        <name>[4Fe-4S] cluster</name>
        <dbReference type="ChEBI" id="CHEBI:49883"/>
    </ligand>
</feature>
<feature type="binding site" evidence="5">
    <location>
        <position position="191"/>
    </location>
    <ligand>
        <name>[4Fe-4S] cluster</name>
        <dbReference type="ChEBI" id="CHEBI:49883"/>
    </ligand>
</feature>
<dbReference type="STRING" id="1393034.HMPREF3192_01004"/>
<feature type="binding site" evidence="5">
    <location>
        <position position="263"/>
    </location>
    <ligand>
        <name>isopentenyl diphosphate</name>
        <dbReference type="ChEBI" id="CHEBI:128769"/>
    </ligand>
</feature>
<comment type="similarity">
    <text evidence="5">Belongs to the IspH family.</text>
</comment>
<keyword evidence="3 5" id="KW-0408">Iron</keyword>
<feature type="active site" description="Proton donor" evidence="5">
    <location>
        <position position="128"/>
    </location>
</feature>
<feature type="binding site" evidence="5">
    <location>
        <position position="98"/>
    </location>
    <ligand>
        <name>[4Fe-4S] cluster</name>
        <dbReference type="ChEBI" id="CHEBI:49883"/>
    </ligand>
</feature>
<comment type="catalytic activity">
    <reaction evidence="5">
        <text>dimethylallyl diphosphate + 2 oxidized [2Fe-2S]-[ferredoxin] + H2O = (2E)-4-hydroxy-3-methylbut-2-enyl diphosphate + 2 reduced [2Fe-2S]-[ferredoxin] + 2 H(+)</text>
        <dbReference type="Rhea" id="RHEA:24825"/>
        <dbReference type="Rhea" id="RHEA-COMP:10000"/>
        <dbReference type="Rhea" id="RHEA-COMP:10001"/>
        <dbReference type="ChEBI" id="CHEBI:15377"/>
        <dbReference type="ChEBI" id="CHEBI:15378"/>
        <dbReference type="ChEBI" id="CHEBI:33737"/>
        <dbReference type="ChEBI" id="CHEBI:33738"/>
        <dbReference type="ChEBI" id="CHEBI:57623"/>
        <dbReference type="ChEBI" id="CHEBI:128753"/>
        <dbReference type="EC" id="1.17.7.4"/>
    </reaction>
</comment>
<feature type="binding site" evidence="5">
    <location>
        <position position="163"/>
    </location>
    <ligand>
        <name>(2E)-4-hydroxy-3-methylbut-2-enyl diphosphate</name>
        <dbReference type="ChEBI" id="CHEBI:128753"/>
    </ligand>
</feature>
<dbReference type="OrthoDB" id="9804068at2"/>
<feature type="binding site" evidence="5">
    <location>
        <position position="76"/>
    </location>
    <ligand>
        <name>dimethylallyl diphosphate</name>
        <dbReference type="ChEBI" id="CHEBI:57623"/>
    </ligand>
</feature>
<feature type="binding site" evidence="5">
    <location>
        <position position="44"/>
    </location>
    <ligand>
        <name>dimethylallyl diphosphate</name>
        <dbReference type="ChEBI" id="CHEBI:57623"/>
    </ligand>
</feature>
<keyword evidence="1 5" id="KW-0004">4Fe-4S</keyword>
<dbReference type="Gene3D" id="3.40.50.11270">
    <property type="match status" value="1"/>
</dbReference>
<comment type="pathway">
    <text evidence="5">Isoprenoid biosynthesis; isopentenyl diphosphate biosynthesis via DXP pathway; isopentenyl diphosphate from 1-deoxy-D-xylulose 5-phosphate: step 6/6.</text>
</comment>
<feature type="binding site" evidence="5">
    <location>
        <position position="44"/>
    </location>
    <ligand>
        <name>(2E)-4-hydroxy-3-methylbut-2-enyl diphosphate</name>
        <dbReference type="ChEBI" id="CHEBI:128753"/>
    </ligand>
</feature>
<reference evidence="7" key="1">
    <citation type="submission" date="2016-01" db="EMBL/GenBank/DDBJ databases">
        <authorList>
            <person name="Mitreva M."/>
            <person name="Pepin K.H."/>
            <person name="Mihindukulasuriya K.A."/>
            <person name="Fulton R."/>
            <person name="Fronick C."/>
            <person name="O'Laughlin M."/>
            <person name="Miner T."/>
            <person name="Herter B."/>
            <person name="Rosa B.A."/>
            <person name="Cordes M."/>
            <person name="Tomlinson C."/>
            <person name="Wollam A."/>
            <person name="Palsikar V.B."/>
            <person name="Mardis E.R."/>
            <person name="Wilson R.K."/>
        </authorList>
    </citation>
    <scope>NUCLEOTIDE SEQUENCE [LARGE SCALE GENOMIC DNA]</scope>
    <source>
        <strain evidence="7">DNF00019</strain>
    </source>
</reference>
<comment type="pathway">
    <text evidence="5">Isoprenoid biosynthesis; dimethylallyl diphosphate biosynthesis; dimethylallyl diphosphate from (2E)-4-hydroxy-3-methylbutenyl diphosphate: step 1/1.</text>
</comment>
<evidence type="ECO:0000256" key="2">
    <source>
        <dbReference type="ARBA" id="ARBA00022723"/>
    </source>
</evidence>
<feature type="binding site" evidence="5">
    <location>
        <position position="219"/>
    </location>
    <ligand>
        <name>isopentenyl diphosphate</name>
        <dbReference type="ChEBI" id="CHEBI:128769"/>
    </ligand>
</feature>
<feature type="binding site" evidence="5">
    <location>
        <position position="126"/>
    </location>
    <ligand>
        <name>dimethylallyl diphosphate</name>
        <dbReference type="ChEBI" id="CHEBI:57623"/>
    </ligand>
</feature>
<comment type="cofactor">
    <cofactor evidence="5">
        <name>[4Fe-4S] cluster</name>
        <dbReference type="ChEBI" id="CHEBI:49883"/>
    </cofactor>
    <text evidence="5">Binds 1 [4Fe-4S] cluster per subunit.</text>
</comment>
<keyword evidence="5" id="KW-0414">Isoprene biosynthesis</keyword>
<feature type="binding site" evidence="5">
    <location>
        <position position="44"/>
    </location>
    <ligand>
        <name>isopentenyl diphosphate</name>
        <dbReference type="ChEBI" id="CHEBI:128769"/>
    </ligand>
</feature>
<feature type="binding site" evidence="5">
    <location>
        <position position="219"/>
    </location>
    <ligand>
        <name>dimethylallyl diphosphate</name>
        <dbReference type="ChEBI" id="CHEBI:57623"/>
    </ligand>
</feature>
<comment type="function">
    <text evidence="5">Catalyzes the conversion of 1-hydroxy-2-methyl-2-(E)-butenyl 4-diphosphate (HMBPP) into a mixture of isopentenyl diphosphate (IPP) and dimethylallyl diphosphate (DMAPP). Acts in the terminal step of the DOXP/MEP pathway for isoprenoid precursor biosynthesis.</text>
</comment>
<feature type="binding site" evidence="5">
    <location>
        <position position="76"/>
    </location>
    <ligand>
        <name>(2E)-4-hydroxy-3-methylbut-2-enyl diphosphate</name>
        <dbReference type="ChEBI" id="CHEBI:128753"/>
    </ligand>
</feature>
<dbReference type="NCBIfam" id="TIGR00216">
    <property type="entry name" value="ispH_lytB"/>
    <property type="match status" value="1"/>
</dbReference>
<dbReference type="GO" id="GO:0019288">
    <property type="term" value="P:isopentenyl diphosphate biosynthetic process, methylerythritol 4-phosphate pathway"/>
    <property type="evidence" value="ECO:0007669"/>
    <property type="project" value="UniProtKB-UniRule"/>
</dbReference>
<evidence type="ECO:0000313" key="6">
    <source>
        <dbReference type="EMBL" id="KXB33776.1"/>
    </source>
</evidence>
<dbReference type="PATRIC" id="fig|1393034.3.peg.969"/>
<keyword evidence="2 5" id="KW-0479">Metal-binding</keyword>
<keyword evidence="5" id="KW-0560">Oxidoreductase</keyword>
<dbReference type="HAMAP" id="MF_00191">
    <property type="entry name" value="IspH"/>
    <property type="match status" value="1"/>
</dbReference>
<evidence type="ECO:0000256" key="1">
    <source>
        <dbReference type="ARBA" id="ARBA00022485"/>
    </source>
</evidence>
<organism evidence="6 7">
    <name type="scientific">Atopobium deltae</name>
    <dbReference type="NCBI Taxonomy" id="1393034"/>
    <lineage>
        <taxon>Bacteria</taxon>
        <taxon>Bacillati</taxon>
        <taxon>Actinomycetota</taxon>
        <taxon>Coriobacteriia</taxon>
        <taxon>Coriobacteriales</taxon>
        <taxon>Atopobiaceae</taxon>
        <taxon>Atopobium</taxon>
    </lineage>
</organism>
<comment type="catalytic activity">
    <reaction evidence="5">
        <text>isopentenyl diphosphate + 2 oxidized [2Fe-2S]-[ferredoxin] + H2O = (2E)-4-hydroxy-3-methylbut-2-enyl diphosphate + 2 reduced [2Fe-2S]-[ferredoxin] + 2 H(+)</text>
        <dbReference type="Rhea" id="RHEA:24488"/>
        <dbReference type="Rhea" id="RHEA-COMP:10000"/>
        <dbReference type="Rhea" id="RHEA-COMP:10001"/>
        <dbReference type="ChEBI" id="CHEBI:15377"/>
        <dbReference type="ChEBI" id="CHEBI:15378"/>
        <dbReference type="ChEBI" id="CHEBI:33737"/>
        <dbReference type="ChEBI" id="CHEBI:33738"/>
        <dbReference type="ChEBI" id="CHEBI:128753"/>
        <dbReference type="ChEBI" id="CHEBI:128769"/>
        <dbReference type="EC" id="1.17.7.4"/>
    </reaction>
</comment>
<evidence type="ECO:0000256" key="5">
    <source>
        <dbReference type="HAMAP-Rule" id="MF_00191"/>
    </source>
</evidence>
<dbReference type="UniPathway" id="UPA00059">
    <property type="reaction ID" value="UER00105"/>
</dbReference>
<comment type="caution">
    <text evidence="6">The sequence shown here is derived from an EMBL/GenBank/DDBJ whole genome shotgun (WGS) entry which is preliminary data.</text>
</comment>
<feature type="binding site" evidence="5">
    <location>
        <position position="126"/>
    </location>
    <ligand>
        <name>(2E)-4-hydroxy-3-methylbut-2-enyl diphosphate</name>
        <dbReference type="ChEBI" id="CHEBI:128753"/>
    </ligand>
</feature>
<evidence type="ECO:0000256" key="4">
    <source>
        <dbReference type="ARBA" id="ARBA00023014"/>
    </source>
</evidence>
<keyword evidence="4 5" id="KW-0411">Iron-sulfur</keyword>
<feature type="binding site" evidence="5">
    <location>
        <position position="263"/>
    </location>
    <ligand>
        <name>dimethylallyl diphosphate</name>
        <dbReference type="ChEBI" id="CHEBI:57623"/>
    </ligand>
</feature>
<dbReference type="GO" id="GO:0050992">
    <property type="term" value="P:dimethylallyl diphosphate biosynthetic process"/>
    <property type="evidence" value="ECO:0007669"/>
    <property type="project" value="UniProtKB-UniRule"/>
</dbReference>
<dbReference type="GO" id="GO:0051539">
    <property type="term" value="F:4 iron, 4 sulfur cluster binding"/>
    <property type="evidence" value="ECO:0007669"/>
    <property type="project" value="UniProtKB-UniRule"/>
</dbReference>
<feature type="binding site" evidence="5">
    <location>
        <position position="221"/>
    </location>
    <ligand>
        <name>(2E)-4-hydroxy-3-methylbut-2-enyl diphosphate</name>
        <dbReference type="ChEBI" id="CHEBI:128753"/>
    </ligand>
</feature>
<feature type="binding site" evidence="5">
    <location>
        <position position="219"/>
    </location>
    <ligand>
        <name>(2E)-4-hydroxy-3-methylbut-2-enyl diphosphate</name>
        <dbReference type="ChEBI" id="CHEBI:128753"/>
    </ligand>
</feature>
<dbReference type="InterPro" id="IPR003451">
    <property type="entry name" value="LytB/IspH"/>
</dbReference>
<sequence length="283" mass="30699">MKKPTIEIATEAGACFGVERALKMVNKAAAQHAGSVQTLGPLIHNPQVVSQLAEKGVDVAEDINKTTADVVVIRSHGVAPEVVRRAKELSKTVLDATCPYVKKVHRLARLLEEQGYQVLMVGELGHAEVEGTLGNAPSTTVISKVEDLEGVKLKRKVGVIVQTTQSRQNFQSVILKLLTKTEELRIFNTICDATTQRQHTCALLAQRSDVMIVIGGKNSANTTRLTEIATQSCPNTHHIEIPQELQPVWFEQAEHVGITAGASTPADQIMAVHQAIEKICEAL</sequence>
<dbReference type="EMBL" id="LSCR01000029">
    <property type="protein sequence ID" value="KXB33776.1"/>
    <property type="molecule type" value="Genomic_DNA"/>
</dbReference>
<dbReference type="PANTHER" id="PTHR30426">
    <property type="entry name" value="4-HYDROXY-3-METHYLBUT-2-ENYL DIPHOSPHATE REDUCTASE"/>
    <property type="match status" value="1"/>
</dbReference>
<feature type="binding site" evidence="5">
    <location>
        <position position="76"/>
    </location>
    <ligand>
        <name>isopentenyl diphosphate</name>
        <dbReference type="ChEBI" id="CHEBI:128769"/>
    </ligand>
</feature>
<feature type="binding site" evidence="5">
    <location>
        <position position="221"/>
    </location>
    <ligand>
        <name>dimethylallyl diphosphate</name>
        <dbReference type="ChEBI" id="CHEBI:57623"/>
    </ligand>
</feature>
<feature type="binding site" evidence="5">
    <location>
        <position position="221"/>
    </location>
    <ligand>
        <name>isopentenyl diphosphate</name>
        <dbReference type="ChEBI" id="CHEBI:128769"/>
    </ligand>
</feature>
<dbReference type="RefSeq" id="WP_066305757.1">
    <property type="nucleotide sequence ID" value="NZ_KQ959507.1"/>
</dbReference>
<dbReference type="CDD" id="cd13944">
    <property type="entry name" value="lytB_ispH"/>
    <property type="match status" value="1"/>
</dbReference>
<protein>
    <recommendedName>
        <fullName evidence="5">4-hydroxy-3-methylbut-2-enyl diphosphate reductase</fullName>
        <shortName evidence="5">HMBPP reductase</shortName>
        <ecNumber evidence="5">1.17.7.4</ecNumber>
    </recommendedName>
</protein>
<gene>
    <name evidence="5" type="primary">ispH</name>
    <name evidence="6" type="ORF">HMPREF3192_01004</name>
</gene>
<dbReference type="GO" id="GO:0016114">
    <property type="term" value="P:terpenoid biosynthetic process"/>
    <property type="evidence" value="ECO:0007669"/>
    <property type="project" value="UniProtKB-UniRule"/>
</dbReference>
<dbReference type="Pfam" id="PF02401">
    <property type="entry name" value="LYTB"/>
    <property type="match status" value="1"/>
</dbReference>
<evidence type="ECO:0000256" key="3">
    <source>
        <dbReference type="ARBA" id="ARBA00023004"/>
    </source>
</evidence>
<dbReference type="Gene3D" id="3.40.1010.20">
    <property type="entry name" value="4-hydroxy-3-methylbut-2-enyl diphosphate reductase, catalytic domain"/>
    <property type="match status" value="2"/>
</dbReference>
<proteinExistence type="inferred from homology"/>
<dbReference type="UniPathway" id="UPA00056">
    <property type="reaction ID" value="UER00097"/>
</dbReference>
<dbReference type="GO" id="GO:0051745">
    <property type="term" value="F:4-hydroxy-3-methylbut-2-enyl diphosphate reductase activity"/>
    <property type="evidence" value="ECO:0007669"/>
    <property type="project" value="UniProtKB-UniRule"/>
</dbReference>
<accession>A0A133XS58</accession>
<comment type="caution">
    <text evidence="5">Lacks conserved residue(s) required for the propagation of feature annotation.</text>
</comment>
<feature type="binding site" evidence="5">
    <location>
        <position position="263"/>
    </location>
    <ligand>
        <name>(2E)-4-hydroxy-3-methylbut-2-enyl diphosphate</name>
        <dbReference type="ChEBI" id="CHEBI:128753"/>
    </ligand>
</feature>
<feature type="binding site" evidence="5">
    <location>
        <position position="126"/>
    </location>
    <ligand>
        <name>isopentenyl diphosphate</name>
        <dbReference type="ChEBI" id="CHEBI:128769"/>
    </ligand>
</feature>